<dbReference type="Proteomes" id="UP001206925">
    <property type="component" value="Unassembled WGS sequence"/>
</dbReference>
<protein>
    <submittedName>
        <fullName evidence="2">Uncharacterized protein</fullName>
    </submittedName>
</protein>
<proteinExistence type="predicted"/>
<feature type="non-terminal residue" evidence="2">
    <location>
        <position position="92"/>
    </location>
</feature>
<evidence type="ECO:0000313" key="3">
    <source>
        <dbReference type="Proteomes" id="UP001206925"/>
    </source>
</evidence>
<evidence type="ECO:0000256" key="1">
    <source>
        <dbReference type="SAM" id="MobiDB-lite"/>
    </source>
</evidence>
<organism evidence="2 3">
    <name type="scientific">Ambrosia artemisiifolia</name>
    <name type="common">Common ragweed</name>
    <dbReference type="NCBI Taxonomy" id="4212"/>
    <lineage>
        <taxon>Eukaryota</taxon>
        <taxon>Viridiplantae</taxon>
        <taxon>Streptophyta</taxon>
        <taxon>Embryophyta</taxon>
        <taxon>Tracheophyta</taxon>
        <taxon>Spermatophyta</taxon>
        <taxon>Magnoliopsida</taxon>
        <taxon>eudicotyledons</taxon>
        <taxon>Gunneridae</taxon>
        <taxon>Pentapetalae</taxon>
        <taxon>asterids</taxon>
        <taxon>campanulids</taxon>
        <taxon>Asterales</taxon>
        <taxon>Asteraceae</taxon>
        <taxon>Asteroideae</taxon>
        <taxon>Heliantheae alliance</taxon>
        <taxon>Heliantheae</taxon>
        <taxon>Ambrosia</taxon>
    </lineage>
</organism>
<dbReference type="AlphaFoldDB" id="A0AAD5BWI2"/>
<evidence type="ECO:0000313" key="2">
    <source>
        <dbReference type="EMBL" id="KAI7730710.1"/>
    </source>
</evidence>
<dbReference type="EMBL" id="JAMZMK010010674">
    <property type="protein sequence ID" value="KAI7730710.1"/>
    <property type="molecule type" value="Genomic_DNA"/>
</dbReference>
<gene>
    <name evidence="2" type="ORF">M8C21_026598</name>
</gene>
<feature type="region of interest" description="Disordered" evidence="1">
    <location>
        <begin position="1"/>
        <end position="30"/>
    </location>
</feature>
<comment type="caution">
    <text evidence="2">The sequence shown here is derived from an EMBL/GenBank/DDBJ whole genome shotgun (WGS) entry which is preliminary data.</text>
</comment>
<sequence length="92" mass="10591">VVRGIQQPFPSLSGQHTHKQTLSSSSEHPPPLSLSFYLFSLYYHSYARTKNRIHIYILVSSHLCDSQPLSSMTPYRWRSPWLAELVMKCKAA</sequence>
<reference evidence="2" key="1">
    <citation type="submission" date="2022-06" db="EMBL/GenBank/DDBJ databases">
        <title>Uncovering the hologenomic basis of an extraordinary plant invasion.</title>
        <authorList>
            <person name="Bieker V.C."/>
            <person name="Martin M.D."/>
            <person name="Gilbert T."/>
            <person name="Hodgins K."/>
            <person name="Battlay P."/>
            <person name="Petersen B."/>
            <person name="Wilson J."/>
        </authorList>
    </citation>
    <scope>NUCLEOTIDE SEQUENCE</scope>
    <source>
        <strain evidence="2">AA19_3_7</strain>
        <tissue evidence="2">Leaf</tissue>
    </source>
</reference>
<keyword evidence="3" id="KW-1185">Reference proteome</keyword>
<accession>A0AAD5BWI2</accession>
<name>A0AAD5BWI2_AMBAR</name>